<protein>
    <submittedName>
        <fullName evidence="1">Uncharacterized protein</fullName>
    </submittedName>
</protein>
<gene>
    <name evidence="1" type="ORF">Tcan_01927</name>
</gene>
<comment type="caution">
    <text evidence="1">The sequence shown here is derived from an EMBL/GenBank/DDBJ whole genome shotgun (WGS) entry which is preliminary data.</text>
</comment>
<accession>A0A0B2VD85</accession>
<dbReference type="EMBL" id="JPKZ01001901">
    <property type="protein sequence ID" value="KHN79488.1"/>
    <property type="molecule type" value="Genomic_DNA"/>
</dbReference>
<name>A0A0B2VD85_TOXCA</name>
<dbReference type="AlphaFoldDB" id="A0A0B2VD85"/>
<dbReference type="Proteomes" id="UP000031036">
    <property type="component" value="Unassembled WGS sequence"/>
</dbReference>
<sequence>MTPLYRRRRPDLDYTRIHPQEYNPPCIAQGNNARAIPIVTIDPTSKDYLATSV</sequence>
<keyword evidence="2" id="KW-1185">Reference proteome</keyword>
<evidence type="ECO:0000313" key="1">
    <source>
        <dbReference type="EMBL" id="KHN79488.1"/>
    </source>
</evidence>
<organism evidence="1 2">
    <name type="scientific">Toxocara canis</name>
    <name type="common">Canine roundworm</name>
    <dbReference type="NCBI Taxonomy" id="6265"/>
    <lineage>
        <taxon>Eukaryota</taxon>
        <taxon>Metazoa</taxon>
        <taxon>Ecdysozoa</taxon>
        <taxon>Nematoda</taxon>
        <taxon>Chromadorea</taxon>
        <taxon>Rhabditida</taxon>
        <taxon>Spirurina</taxon>
        <taxon>Ascaridomorpha</taxon>
        <taxon>Ascaridoidea</taxon>
        <taxon>Toxocaridae</taxon>
        <taxon>Toxocara</taxon>
    </lineage>
</organism>
<reference evidence="1 2" key="1">
    <citation type="submission" date="2014-11" db="EMBL/GenBank/DDBJ databases">
        <title>Genetic blueprint of the zoonotic pathogen Toxocara canis.</title>
        <authorList>
            <person name="Zhu X.-Q."/>
            <person name="Korhonen P.K."/>
            <person name="Cai H."/>
            <person name="Young N.D."/>
            <person name="Nejsum P."/>
            <person name="von Samson-Himmelstjerna G."/>
            <person name="Boag P.R."/>
            <person name="Tan P."/>
            <person name="Li Q."/>
            <person name="Min J."/>
            <person name="Yang Y."/>
            <person name="Wang X."/>
            <person name="Fang X."/>
            <person name="Hall R.S."/>
            <person name="Hofmann A."/>
            <person name="Sternberg P.W."/>
            <person name="Jex A.R."/>
            <person name="Gasser R.B."/>
        </authorList>
    </citation>
    <scope>NUCLEOTIDE SEQUENCE [LARGE SCALE GENOMIC DNA]</scope>
    <source>
        <strain evidence="1">PN_DK_2014</strain>
    </source>
</reference>
<evidence type="ECO:0000313" key="2">
    <source>
        <dbReference type="Proteomes" id="UP000031036"/>
    </source>
</evidence>
<proteinExistence type="predicted"/>